<name>A0A915AV07_PARUN</name>
<dbReference type="WBParaSite" id="PgR016_g089_t01">
    <property type="protein sequence ID" value="PgR016_g089_t01"/>
    <property type="gene ID" value="PgR016_g089"/>
</dbReference>
<sequence length="161" mass="18898">SWSPPHCSVIYLLFCFLKNVSTRRYRSEATVIAIMKVSLESDGVRSSLMSEKLKTHFKEDEKSFGSYLFLVLIILVALIVVILWFIALIARQKDREEKLRARAEDAQIEQFAALDRKSNKMLQRLDVIDESRQKRRRWTNNQLKQIDDLNLRDFSNLLAHV</sequence>
<keyword evidence="1" id="KW-0812">Transmembrane</keyword>
<evidence type="ECO:0000256" key="1">
    <source>
        <dbReference type="SAM" id="Phobius"/>
    </source>
</evidence>
<keyword evidence="1" id="KW-0472">Membrane</keyword>
<keyword evidence="1" id="KW-1133">Transmembrane helix</keyword>
<dbReference type="AlphaFoldDB" id="A0A915AV07"/>
<feature type="chain" id="PRO_5037621518" evidence="2">
    <location>
        <begin position="23"/>
        <end position="161"/>
    </location>
</feature>
<feature type="transmembrane region" description="Helical" evidence="1">
    <location>
        <begin position="67"/>
        <end position="90"/>
    </location>
</feature>
<organism evidence="3 4">
    <name type="scientific">Parascaris univalens</name>
    <name type="common">Nematode worm</name>
    <dbReference type="NCBI Taxonomy" id="6257"/>
    <lineage>
        <taxon>Eukaryota</taxon>
        <taxon>Metazoa</taxon>
        <taxon>Ecdysozoa</taxon>
        <taxon>Nematoda</taxon>
        <taxon>Chromadorea</taxon>
        <taxon>Rhabditida</taxon>
        <taxon>Spirurina</taxon>
        <taxon>Ascaridomorpha</taxon>
        <taxon>Ascaridoidea</taxon>
        <taxon>Ascarididae</taxon>
        <taxon>Parascaris</taxon>
    </lineage>
</organism>
<dbReference type="Proteomes" id="UP000887569">
    <property type="component" value="Unplaced"/>
</dbReference>
<evidence type="ECO:0000313" key="3">
    <source>
        <dbReference type="Proteomes" id="UP000887569"/>
    </source>
</evidence>
<accession>A0A915AV07</accession>
<keyword evidence="2" id="KW-0732">Signal</keyword>
<evidence type="ECO:0000313" key="4">
    <source>
        <dbReference type="WBParaSite" id="PgR016_g089_t01"/>
    </source>
</evidence>
<keyword evidence="3" id="KW-1185">Reference proteome</keyword>
<protein>
    <submittedName>
        <fullName evidence="4">Uncharacterized protein</fullName>
    </submittedName>
</protein>
<feature type="signal peptide" evidence="2">
    <location>
        <begin position="1"/>
        <end position="22"/>
    </location>
</feature>
<evidence type="ECO:0000256" key="2">
    <source>
        <dbReference type="SAM" id="SignalP"/>
    </source>
</evidence>
<reference evidence="4" key="1">
    <citation type="submission" date="2022-11" db="UniProtKB">
        <authorList>
            <consortium name="WormBaseParasite"/>
        </authorList>
    </citation>
    <scope>IDENTIFICATION</scope>
</reference>
<proteinExistence type="predicted"/>